<feature type="compositionally biased region" description="Basic and acidic residues" evidence="1">
    <location>
        <begin position="38"/>
        <end position="50"/>
    </location>
</feature>
<dbReference type="Proteomes" id="UP001162060">
    <property type="component" value="Unassembled WGS sequence"/>
</dbReference>
<sequence>MNEGDRADGAEEPSPAAEAVVATSDSILIKRKRIAQLERRASSRGRDKRMGCAPRGASCERRCGLHCFLRDLRNSVRALRSANCNGWKTEMKEDIDALEDNGVRRMTERSPSTKALHSKGFS</sequence>
<dbReference type="AlphaFoldDB" id="A0AAV1TA57"/>
<comment type="caution">
    <text evidence="2">The sequence shown here is derived from an EMBL/GenBank/DDBJ whole genome shotgun (WGS) entry which is preliminary data.</text>
</comment>
<feature type="compositionally biased region" description="Low complexity" evidence="1">
    <location>
        <begin position="12"/>
        <end position="21"/>
    </location>
</feature>
<evidence type="ECO:0000313" key="3">
    <source>
        <dbReference type="Proteomes" id="UP001162060"/>
    </source>
</evidence>
<feature type="region of interest" description="Disordered" evidence="1">
    <location>
        <begin position="1"/>
        <end position="21"/>
    </location>
</feature>
<reference evidence="2" key="1">
    <citation type="submission" date="2024-01" db="EMBL/GenBank/DDBJ databases">
        <authorList>
            <person name="Webb A."/>
        </authorList>
    </citation>
    <scope>NUCLEOTIDE SEQUENCE</scope>
    <source>
        <strain evidence="2">Pm1</strain>
    </source>
</reference>
<evidence type="ECO:0000256" key="1">
    <source>
        <dbReference type="SAM" id="MobiDB-lite"/>
    </source>
</evidence>
<gene>
    <name evidence="2" type="ORF">PM001_LOCUS4506</name>
</gene>
<dbReference type="EMBL" id="CAKLBY020000039">
    <property type="protein sequence ID" value="CAK7912192.1"/>
    <property type="molecule type" value="Genomic_DNA"/>
</dbReference>
<accession>A0AAV1TA57</accession>
<feature type="region of interest" description="Disordered" evidence="1">
    <location>
        <begin position="38"/>
        <end position="57"/>
    </location>
</feature>
<evidence type="ECO:0000313" key="2">
    <source>
        <dbReference type="EMBL" id="CAK7912192.1"/>
    </source>
</evidence>
<name>A0AAV1TA57_9STRA</name>
<protein>
    <submittedName>
        <fullName evidence="2">Uncharacterized protein</fullName>
    </submittedName>
</protein>
<proteinExistence type="predicted"/>
<organism evidence="2 3">
    <name type="scientific">Peronospora matthiolae</name>
    <dbReference type="NCBI Taxonomy" id="2874970"/>
    <lineage>
        <taxon>Eukaryota</taxon>
        <taxon>Sar</taxon>
        <taxon>Stramenopiles</taxon>
        <taxon>Oomycota</taxon>
        <taxon>Peronosporomycetes</taxon>
        <taxon>Peronosporales</taxon>
        <taxon>Peronosporaceae</taxon>
        <taxon>Peronospora</taxon>
    </lineage>
</organism>